<dbReference type="EMBL" id="QYZD01000012">
    <property type="protein sequence ID" value="RJG23177.1"/>
    <property type="molecule type" value="Genomic_DNA"/>
</dbReference>
<comment type="caution">
    <text evidence="1">The sequence shown here is derived from an EMBL/GenBank/DDBJ whole genome shotgun (WGS) entry which is preliminary data.</text>
</comment>
<organism evidence="1 2">
    <name type="scientific">Paenibacillus thiaminolyticus</name>
    <name type="common">Bacillus thiaminolyticus</name>
    <dbReference type="NCBI Taxonomy" id="49283"/>
    <lineage>
        <taxon>Bacteria</taxon>
        <taxon>Bacillati</taxon>
        <taxon>Bacillota</taxon>
        <taxon>Bacilli</taxon>
        <taxon>Bacillales</taxon>
        <taxon>Paenibacillaceae</taxon>
        <taxon>Paenibacillus</taxon>
    </lineage>
</organism>
<evidence type="ECO:0000313" key="1">
    <source>
        <dbReference type="EMBL" id="RJG23177.1"/>
    </source>
</evidence>
<accession>A0A3A3GLA4</accession>
<gene>
    <name evidence="1" type="ORF">DQX05_15040</name>
</gene>
<name>A0A3A3GLA4_PANTH</name>
<proteinExistence type="predicted"/>
<sequence length="216" mass="25300">MIRVMSKEEALQDLLELHVFDRWQSDLPEIDERYRQEKEHIECRFLEAFEAVCKQAGKLQEEGRKGSIHYVYISFLRTSIMANTAQYRIDAYDANWFLDLEECASLWSADFIFAPLFRRMGELEEKRKAYARKITPMDIEKIKLIEAYKYHLLTVEWIRGFVPSLIENETYRQMDKSAKLQLFVGEYKDQCELLYETPGGGDGGRAVEATNDGAVQ</sequence>
<protein>
    <submittedName>
        <fullName evidence="1">Uncharacterized protein</fullName>
    </submittedName>
</protein>
<dbReference type="OrthoDB" id="2064333at2"/>
<dbReference type="Proteomes" id="UP000266177">
    <property type="component" value="Unassembled WGS sequence"/>
</dbReference>
<dbReference type="RefSeq" id="WP_119794387.1">
    <property type="nucleotide sequence ID" value="NZ_QYZD01000012.1"/>
</dbReference>
<dbReference type="AlphaFoldDB" id="A0A3A3GLA4"/>
<evidence type="ECO:0000313" key="2">
    <source>
        <dbReference type="Proteomes" id="UP000266177"/>
    </source>
</evidence>
<reference evidence="1 2" key="1">
    <citation type="submission" date="2018-09" db="EMBL/GenBank/DDBJ databases">
        <title>Paenibacillus SK2017-BO5.</title>
        <authorList>
            <person name="Piskunova J.V."/>
            <person name="Dubiley S.A."/>
            <person name="Severinov K.V."/>
        </authorList>
    </citation>
    <scope>NUCLEOTIDE SEQUENCE [LARGE SCALE GENOMIC DNA]</scope>
    <source>
        <strain evidence="1 2">BO5</strain>
    </source>
</reference>